<organism evidence="2 3">
    <name type="scientific">Clarias magur</name>
    <name type="common">Asian catfish</name>
    <name type="synonym">Macropteronotus magur</name>
    <dbReference type="NCBI Taxonomy" id="1594786"/>
    <lineage>
        <taxon>Eukaryota</taxon>
        <taxon>Metazoa</taxon>
        <taxon>Chordata</taxon>
        <taxon>Craniata</taxon>
        <taxon>Vertebrata</taxon>
        <taxon>Euteleostomi</taxon>
        <taxon>Actinopterygii</taxon>
        <taxon>Neopterygii</taxon>
        <taxon>Teleostei</taxon>
        <taxon>Ostariophysi</taxon>
        <taxon>Siluriformes</taxon>
        <taxon>Clariidae</taxon>
        <taxon>Clarias</taxon>
    </lineage>
</organism>
<feature type="region of interest" description="Disordered" evidence="1">
    <location>
        <begin position="1"/>
        <end position="31"/>
    </location>
</feature>
<feature type="compositionally biased region" description="Low complexity" evidence="1">
    <location>
        <begin position="15"/>
        <end position="24"/>
    </location>
</feature>
<comment type="caution">
    <text evidence="2">The sequence shown here is derived from an EMBL/GenBank/DDBJ whole genome shotgun (WGS) entry which is preliminary data.</text>
</comment>
<gene>
    <name evidence="2" type="ORF">DAT39_008979</name>
</gene>
<sequence length="58" mass="6501">MATLRRSPKQTFAPLSSSLHSGFSRRSDYSQVPPSHELLMYGVQARRSENPPCGDPRL</sequence>
<evidence type="ECO:0000256" key="1">
    <source>
        <dbReference type="SAM" id="MobiDB-lite"/>
    </source>
</evidence>
<feature type="non-terminal residue" evidence="2">
    <location>
        <position position="1"/>
    </location>
</feature>
<keyword evidence="3" id="KW-1185">Reference proteome</keyword>
<protein>
    <submittedName>
        <fullName evidence="2">Uncharacterized protein</fullName>
    </submittedName>
</protein>
<evidence type="ECO:0000313" key="3">
    <source>
        <dbReference type="Proteomes" id="UP000727407"/>
    </source>
</evidence>
<reference evidence="2" key="1">
    <citation type="submission" date="2020-07" db="EMBL/GenBank/DDBJ databases">
        <title>Clarias magur genome sequencing, assembly and annotation.</title>
        <authorList>
            <person name="Kushwaha B."/>
            <person name="Kumar R."/>
            <person name="Das P."/>
            <person name="Joshi C.G."/>
            <person name="Kumar D."/>
            <person name="Nagpure N.S."/>
            <person name="Pandey M."/>
            <person name="Agarwal S."/>
            <person name="Srivastava S."/>
            <person name="Singh M."/>
            <person name="Sahoo L."/>
            <person name="Jayasankar P."/>
            <person name="Meher P.K."/>
            <person name="Koringa P.G."/>
            <person name="Iquebal M.A."/>
            <person name="Das S.P."/>
            <person name="Bit A."/>
            <person name="Patnaik S."/>
            <person name="Patel N."/>
            <person name="Shah T.M."/>
            <person name="Hinsu A."/>
            <person name="Jena J.K."/>
        </authorList>
    </citation>
    <scope>NUCLEOTIDE SEQUENCE</scope>
    <source>
        <strain evidence="2">CIFAMagur01</strain>
        <tissue evidence="2">Testis</tissue>
    </source>
</reference>
<evidence type="ECO:0000313" key="2">
    <source>
        <dbReference type="EMBL" id="KAF5901354.1"/>
    </source>
</evidence>
<proteinExistence type="predicted"/>
<dbReference type="EMBL" id="QNUK01000115">
    <property type="protein sequence ID" value="KAF5901354.1"/>
    <property type="molecule type" value="Genomic_DNA"/>
</dbReference>
<dbReference type="AlphaFoldDB" id="A0A8J4TZ79"/>
<name>A0A8J4TZ79_CLAMG</name>
<dbReference type="Proteomes" id="UP000727407">
    <property type="component" value="Unassembled WGS sequence"/>
</dbReference>
<accession>A0A8J4TZ79</accession>